<dbReference type="EMBL" id="JAEMHM010000004">
    <property type="protein sequence ID" value="MBJ6724329.1"/>
    <property type="molecule type" value="Genomic_DNA"/>
</dbReference>
<dbReference type="RefSeq" id="WP_199383163.1">
    <property type="nucleotide sequence ID" value="NZ_JAEMHM010000004.1"/>
</dbReference>
<comment type="caution">
    <text evidence="2">The sequence shown here is derived from an EMBL/GenBank/DDBJ whole genome shotgun (WGS) entry which is preliminary data.</text>
</comment>
<name>A0A8J7JEB1_9BACT</name>
<evidence type="ECO:0000313" key="2">
    <source>
        <dbReference type="EMBL" id="MBJ6724329.1"/>
    </source>
</evidence>
<dbReference type="AlphaFoldDB" id="A0A8J7JEB1"/>
<feature type="chain" id="PRO_5035323817" evidence="1">
    <location>
        <begin position="21"/>
        <end position="103"/>
    </location>
</feature>
<proteinExistence type="predicted"/>
<sequence length="103" mass="11417">MKKIVVAVLLALSLAAVVHAEESGKESTDAPKAAPQSQKDECILNSKDCGDQALSIQTKIDRLKQEIEKGTRVYTPQEIQKLKNRLKAAEDVLDELLFHPTNY</sequence>
<keyword evidence="1" id="KW-0732">Signal</keyword>
<evidence type="ECO:0000256" key="1">
    <source>
        <dbReference type="SAM" id="SignalP"/>
    </source>
</evidence>
<feature type="signal peptide" evidence="1">
    <location>
        <begin position="1"/>
        <end position="20"/>
    </location>
</feature>
<evidence type="ECO:0000313" key="3">
    <source>
        <dbReference type="Proteomes" id="UP000636888"/>
    </source>
</evidence>
<dbReference type="Proteomes" id="UP000636888">
    <property type="component" value="Unassembled WGS sequence"/>
</dbReference>
<reference evidence="2" key="1">
    <citation type="submission" date="2020-12" db="EMBL/GenBank/DDBJ databases">
        <title>Geomonas sp. Red875, isolated from river sediment.</title>
        <authorList>
            <person name="Xu Z."/>
            <person name="Zhang Z."/>
            <person name="Masuda Y."/>
            <person name="Itoh H."/>
            <person name="Senoo K."/>
        </authorList>
    </citation>
    <scope>NUCLEOTIDE SEQUENCE</scope>
    <source>
        <strain evidence="2">Red875</strain>
    </source>
</reference>
<keyword evidence="3" id="KW-1185">Reference proteome</keyword>
<gene>
    <name evidence="2" type="ORF">JFN93_06390</name>
</gene>
<organism evidence="2 3">
    <name type="scientific">Geomesophilobacter sediminis</name>
    <dbReference type="NCBI Taxonomy" id="2798584"/>
    <lineage>
        <taxon>Bacteria</taxon>
        <taxon>Pseudomonadati</taxon>
        <taxon>Thermodesulfobacteriota</taxon>
        <taxon>Desulfuromonadia</taxon>
        <taxon>Geobacterales</taxon>
        <taxon>Geobacteraceae</taxon>
        <taxon>Geomesophilobacter</taxon>
    </lineage>
</organism>
<accession>A0A8J7JEB1</accession>
<protein>
    <submittedName>
        <fullName evidence="2">Uncharacterized protein</fullName>
    </submittedName>
</protein>